<feature type="signal peptide" evidence="1">
    <location>
        <begin position="1"/>
        <end position="17"/>
    </location>
</feature>
<organism evidence="3 4">
    <name type="scientific">Myriangium duriaei CBS 260.36</name>
    <dbReference type="NCBI Taxonomy" id="1168546"/>
    <lineage>
        <taxon>Eukaryota</taxon>
        <taxon>Fungi</taxon>
        <taxon>Dikarya</taxon>
        <taxon>Ascomycota</taxon>
        <taxon>Pezizomycotina</taxon>
        <taxon>Dothideomycetes</taxon>
        <taxon>Dothideomycetidae</taxon>
        <taxon>Myriangiales</taxon>
        <taxon>Myriangiaceae</taxon>
        <taxon>Myriangium</taxon>
    </lineage>
</organism>
<evidence type="ECO:0000313" key="4">
    <source>
        <dbReference type="Proteomes" id="UP000799439"/>
    </source>
</evidence>
<sequence length="403" mass="41636">MVKHLLSSVALAPLALGQALYGRALPANVPAPSTAGFQSASVGPSRGGGAVCVSGLVNVAATTSKNIKFTLTPPTNQSTVTDVTLQAITQGSSFMQQIMGGTQTVSGNYTIGATLCTPAGNTKPSKVQLLTHGIGFDRHYWDFAPDYSYVDKAAANGYATFFYDRLGVGQSAKPDPLQDIQVFIEIEIAAALARALKAGAYGGCGFSSVVGVGHSFGSVISEAVTAEYPDLFSAAILTGFSVNSSAIPLFLLGGNFQIARENNPYRFSNLSTGFLVGGSAIATQINFARAPNFDPAVLALAYATGGTVTFGELFTVTAGATPAKTYSNPVAVVNGDNDLPFCTGNCSYPTNLAQAVFPALYPSVPASKTGTYLAPLTGHGLNLHFTAPAAFDYIFSFLKAQGV</sequence>
<evidence type="ECO:0000259" key="2">
    <source>
        <dbReference type="Pfam" id="PF12697"/>
    </source>
</evidence>
<dbReference type="OrthoDB" id="190201at2759"/>
<dbReference type="InterPro" id="IPR000073">
    <property type="entry name" value="AB_hydrolase_1"/>
</dbReference>
<dbReference type="Proteomes" id="UP000799439">
    <property type="component" value="Unassembled WGS sequence"/>
</dbReference>
<dbReference type="Pfam" id="PF12697">
    <property type="entry name" value="Abhydrolase_6"/>
    <property type="match status" value="1"/>
</dbReference>
<evidence type="ECO:0000256" key="1">
    <source>
        <dbReference type="SAM" id="SignalP"/>
    </source>
</evidence>
<feature type="domain" description="AB hydrolase-1" evidence="2">
    <location>
        <begin position="129"/>
        <end position="390"/>
    </location>
</feature>
<dbReference type="EMBL" id="ML996085">
    <property type="protein sequence ID" value="KAF2153096.1"/>
    <property type="molecule type" value="Genomic_DNA"/>
</dbReference>
<keyword evidence="4" id="KW-1185">Reference proteome</keyword>
<keyword evidence="1" id="KW-0732">Signal</keyword>
<accession>A0A9P4J268</accession>
<dbReference type="SUPFAM" id="SSF53474">
    <property type="entry name" value="alpha/beta-Hydrolases"/>
    <property type="match status" value="1"/>
</dbReference>
<gene>
    <name evidence="3" type="ORF">K461DRAFT_225348</name>
</gene>
<feature type="chain" id="PRO_5040387331" evidence="1">
    <location>
        <begin position="18"/>
        <end position="403"/>
    </location>
</feature>
<dbReference type="Gene3D" id="3.40.50.1820">
    <property type="entry name" value="alpha/beta hydrolase"/>
    <property type="match status" value="1"/>
</dbReference>
<proteinExistence type="predicted"/>
<name>A0A9P4J268_9PEZI</name>
<reference evidence="3" key="1">
    <citation type="journal article" date="2020" name="Stud. Mycol.">
        <title>101 Dothideomycetes genomes: a test case for predicting lifestyles and emergence of pathogens.</title>
        <authorList>
            <person name="Haridas S."/>
            <person name="Albert R."/>
            <person name="Binder M."/>
            <person name="Bloem J."/>
            <person name="Labutti K."/>
            <person name="Salamov A."/>
            <person name="Andreopoulos B."/>
            <person name="Baker S."/>
            <person name="Barry K."/>
            <person name="Bills G."/>
            <person name="Bluhm B."/>
            <person name="Cannon C."/>
            <person name="Castanera R."/>
            <person name="Culley D."/>
            <person name="Daum C."/>
            <person name="Ezra D."/>
            <person name="Gonzalez J."/>
            <person name="Henrissat B."/>
            <person name="Kuo A."/>
            <person name="Liang C."/>
            <person name="Lipzen A."/>
            <person name="Lutzoni F."/>
            <person name="Magnuson J."/>
            <person name="Mondo S."/>
            <person name="Nolan M."/>
            <person name="Ohm R."/>
            <person name="Pangilinan J."/>
            <person name="Park H.-J."/>
            <person name="Ramirez L."/>
            <person name="Alfaro M."/>
            <person name="Sun H."/>
            <person name="Tritt A."/>
            <person name="Yoshinaga Y."/>
            <person name="Zwiers L.-H."/>
            <person name="Turgeon B."/>
            <person name="Goodwin S."/>
            <person name="Spatafora J."/>
            <person name="Crous P."/>
            <person name="Grigoriev I."/>
        </authorList>
    </citation>
    <scope>NUCLEOTIDE SEQUENCE</scope>
    <source>
        <strain evidence="3">CBS 260.36</strain>
    </source>
</reference>
<dbReference type="InterPro" id="IPR029058">
    <property type="entry name" value="AB_hydrolase_fold"/>
</dbReference>
<dbReference type="AlphaFoldDB" id="A0A9P4J268"/>
<comment type="caution">
    <text evidence="3">The sequence shown here is derived from an EMBL/GenBank/DDBJ whole genome shotgun (WGS) entry which is preliminary data.</text>
</comment>
<protein>
    <submittedName>
        <fullName evidence="3">Alpha/beta-hydrolase</fullName>
    </submittedName>
</protein>
<evidence type="ECO:0000313" key="3">
    <source>
        <dbReference type="EMBL" id="KAF2153096.1"/>
    </source>
</evidence>